<dbReference type="SMART" id="SM00846">
    <property type="entry name" value="Gp_dh_N"/>
    <property type="match status" value="1"/>
</dbReference>
<dbReference type="CDD" id="cd05214">
    <property type="entry name" value="GAPDH_I_N"/>
    <property type="match status" value="1"/>
</dbReference>
<dbReference type="FunFam" id="3.40.50.720:FF:000020">
    <property type="entry name" value="Glyceraldehyde-3-phosphate dehydrogenase"/>
    <property type="match status" value="1"/>
</dbReference>
<feature type="binding site" evidence="10">
    <location>
        <position position="32"/>
    </location>
    <ligand>
        <name>NAD(+)</name>
        <dbReference type="ChEBI" id="CHEBI:57540"/>
    </ligand>
</feature>
<comment type="catalytic activity">
    <reaction evidence="7 13">
        <text>D-glyceraldehyde 3-phosphate + phosphate + NAD(+) = (2R)-3-phospho-glyceroyl phosphate + NADH + H(+)</text>
        <dbReference type="Rhea" id="RHEA:10300"/>
        <dbReference type="ChEBI" id="CHEBI:15378"/>
        <dbReference type="ChEBI" id="CHEBI:43474"/>
        <dbReference type="ChEBI" id="CHEBI:57540"/>
        <dbReference type="ChEBI" id="CHEBI:57604"/>
        <dbReference type="ChEBI" id="CHEBI:57945"/>
        <dbReference type="ChEBI" id="CHEBI:59776"/>
        <dbReference type="EC" id="1.2.1.12"/>
    </reaction>
</comment>
<feature type="binding site" evidence="10">
    <location>
        <begin position="11"/>
        <end position="12"/>
    </location>
    <ligand>
        <name>NAD(+)</name>
        <dbReference type="ChEBI" id="CHEBI:57540"/>
    </ligand>
</feature>
<feature type="binding site" evidence="10">
    <location>
        <position position="119"/>
    </location>
    <ligand>
        <name>NAD(+)</name>
        <dbReference type="ChEBI" id="CHEBI:57540"/>
    </ligand>
</feature>
<dbReference type="OrthoDB" id="1152826at2759"/>
<feature type="active site" description="Nucleophile" evidence="8">
    <location>
        <position position="149"/>
    </location>
</feature>
<dbReference type="InterPro" id="IPR020830">
    <property type="entry name" value="GlycerAld_3-P_DH_AS"/>
</dbReference>
<dbReference type="InterPro" id="IPR036291">
    <property type="entry name" value="NAD(P)-bd_dom_sf"/>
</dbReference>
<comment type="subunit">
    <text evidence="3 13">Homotetramer.</text>
</comment>
<keyword evidence="6 13" id="KW-0324">Glycolysis</keyword>
<dbReference type="InterPro" id="IPR020831">
    <property type="entry name" value="GlycerAld/Erythrose_P_DH"/>
</dbReference>
<sequence>MSKIGINGFGRIGRLVFRASIEFGAQVVAINDPFIGLEYMAYMLKYDSTHGKFKGDVKIENDQLIVNGNAIAVFSEREAKNIPWTKAGAEYIVESTGVYTTKEKASGHLQAGAKKVVITAPSADAPMFVCGVNLDAYDPSYTIVSNASCTTNCLAPLAKVIHDNFEIVEGLMTTVHAVTATQKVVDAPSAKLWRDGRGACQNIIPAATGAAKAVGKVIPALDGKLTGMAFRVPVHNVSVVDLTVRLGKGADYKTIKAKVKEASEGPLKGILGYTEDEVVSSDFIGDDHASIFDAKAGIALNNNFVKLISWYDNEYGYSCRVIDLIKYMQSKEKYQSEEVQKKTVFKLHIEYAKIILVLYIN</sequence>
<dbReference type="GO" id="GO:0050661">
    <property type="term" value="F:NADP binding"/>
    <property type="evidence" value="ECO:0007669"/>
    <property type="project" value="InterPro"/>
</dbReference>
<evidence type="ECO:0000256" key="3">
    <source>
        <dbReference type="ARBA" id="ARBA00011881"/>
    </source>
</evidence>
<dbReference type="SUPFAM" id="SSF51735">
    <property type="entry name" value="NAD(P)-binding Rossmann-fold domains"/>
    <property type="match status" value="1"/>
</dbReference>
<dbReference type="InterPro" id="IPR020829">
    <property type="entry name" value="GlycerAld_3-P_DH_cat"/>
</dbReference>
<dbReference type="InterPro" id="IPR006424">
    <property type="entry name" value="Glyceraldehyde-3-P_DH_1"/>
</dbReference>
<evidence type="ECO:0000256" key="4">
    <source>
        <dbReference type="ARBA" id="ARBA00023002"/>
    </source>
</evidence>
<dbReference type="PANTHER" id="PTHR10836:SF76">
    <property type="entry name" value="GLYCERALDEHYDE-3-PHOSPHATE DEHYDROGENASE-RELATED"/>
    <property type="match status" value="1"/>
</dbReference>
<evidence type="ECO:0000256" key="6">
    <source>
        <dbReference type="ARBA" id="ARBA00023152"/>
    </source>
</evidence>
<dbReference type="Pfam" id="PF00044">
    <property type="entry name" value="Gp_dh_N"/>
    <property type="match status" value="1"/>
</dbReference>
<evidence type="ECO:0000256" key="2">
    <source>
        <dbReference type="ARBA" id="ARBA00007406"/>
    </source>
</evidence>
<comment type="pathway">
    <text evidence="1 13">Carbohydrate degradation; glycolysis; pyruvate from D-glyceraldehyde 3-phosphate: step 1/5.</text>
</comment>
<feature type="domain" description="Glyceraldehyde 3-phosphate dehydrogenase NAD(P) binding" evidence="14">
    <location>
        <begin position="2"/>
        <end position="149"/>
    </location>
</feature>
<dbReference type="NCBIfam" id="TIGR01534">
    <property type="entry name" value="GAPDH-I"/>
    <property type="match status" value="1"/>
</dbReference>
<accession>A0A2A3E509</accession>
<feature type="binding site" evidence="9">
    <location>
        <position position="179"/>
    </location>
    <ligand>
        <name>D-glyceraldehyde 3-phosphate</name>
        <dbReference type="ChEBI" id="CHEBI:59776"/>
    </ligand>
</feature>
<feature type="binding site" evidence="10">
    <location>
        <position position="77"/>
    </location>
    <ligand>
        <name>NAD(+)</name>
        <dbReference type="ChEBI" id="CHEBI:57540"/>
    </ligand>
</feature>
<dbReference type="InterPro" id="IPR020828">
    <property type="entry name" value="GlycerAld_3-P_DH_NAD(P)-bd"/>
</dbReference>
<dbReference type="GO" id="GO:0051287">
    <property type="term" value="F:NAD binding"/>
    <property type="evidence" value="ECO:0007669"/>
    <property type="project" value="UniProtKB-UniRule"/>
</dbReference>
<evidence type="ECO:0000259" key="14">
    <source>
        <dbReference type="SMART" id="SM00846"/>
    </source>
</evidence>
<dbReference type="GO" id="GO:0004365">
    <property type="term" value="F:glyceraldehyde-3-phosphate dehydrogenase (NAD+) (phosphorylating) activity"/>
    <property type="evidence" value="ECO:0007669"/>
    <property type="project" value="UniProtKB-UniRule"/>
</dbReference>
<reference evidence="15 16" key="1">
    <citation type="submission" date="2014-07" db="EMBL/GenBank/DDBJ databases">
        <title>Genomic and transcriptomic analysis on Apis cerana provide comprehensive insights into honey bee biology.</title>
        <authorList>
            <person name="Diao Q."/>
            <person name="Sun L."/>
            <person name="Zheng H."/>
            <person name="Zheng H."/>
            <person name="Xu S."/>
            <person name="Wang S."/>
            <person name="Zeng Z."/>
            <person name="Hu F."/>
            <person name="Su S."/>
            <person name="Wu J."/>
        </authorList>
    </citation>
    <scope>NUCLEOTIDE SEQUENCE [LARGE SCALE GENOMIC DNA]</scope>
    <source>
        <tissue evidence="15">Pupae without intestine</tissue>
    </source>
</reference>
<keyword evidence="10" id="KW-0547">Nucleotide-binding</keyword>
<dbReference type="GO" id="GO:0005829">
    <property type="term" value="C:cytosol"/>
    <property type="evidence" value="ECO:0007669"/>
    <property type="project" value="TreeGrafter"/>
</dbReference>
<feature type="binding site" evidence="9">
    <location>
        <begin position="208"/>
        <end position="209"/>
    </location>
    <ligand>
        <name>D-glyceraldehyde 3-phosphate</name>
        <dbReference type="ChEBI" id="CHEBI:59776"/>
    </ligand>
</feature>
<feature type="binding site" evidence="10">
    <location>
        <position position="313"/>
    </location>
    <ligand>
        <name>NAD(+)</name>
        <dbReference type="ChEBI" id="CHEBI:57540"/>
    </ligand>
</feature>
<evidence type="ECO:0000256" key="13">
    <source>
        <dbReference type="RuleBase" id="RU361160"/>
    </source>
</evidence>
<feature type="site" description="Activates thiol group during catalysis" evidence="11">
    <location>
        <position position="176"/>
    </location>
</feature>
<evidence type="ECO:0000256" key="10">
    <source>
        <dbReference type="PIRSR" id="PIRSR000149-3"/>
    </source>
</evidence>
<evidence type="ECO:0000256" key="5">
    <source>
        <dbReference type="ARBA" id="ARBA00023027"/>
    </source>
</evidence>
<feature type="binding site" evidence="9">
    <location>
        <begin position="148"/>
        <end position="150"/>
    </location>
    <ligand>
        <name>D-glyceraldehyde 3-phosphate</name>
        <dbReference type="ChEBI" id="CHEBI:59776"/>
    </ligand>
</feature>
<dbReference type="Pfam" id="PF02800">
    <property type="entry name" value="Gp_dh_C"/>
    <property type="match status" value="1"/>
</dbReference>
<keyword evidence="16" id="KW-1185">Reference proteome</keyword>
<evidence type="ECO:0000256" key="9">
    <source>
        <dbReference type="PIRSR" id="PIRSR000149-2"/>
    </source>
</evidence>
<evidence type="ECO:0000256" key="11">
    <source>
        <dbReference type="PIRSR" id="PIRSR000149-4"/>
    </source>
</evidence>
<dbReference type="Proteomes" id="UP000242457">
    <property type="component" value="Unassembled WGS sequence"/>
</dbReference>
<dbReference type="PRINTS" id="PR00078">
    <property type="entry name" value="G3PDHDRGNASE"/>
</dbReference>
<keyword evidence="4 13" id="KW-0560">Oxidoreductase</keyword>
<organism evidence="15 16">
    <name type="scientific">Apis cerana cerana</name>
    <name type="common">Oriental honeybee</name>
    <dbReference type="NCBI Taxonomy" id="94128"/>
    <lineage>
        <taxon>Eukaryota</taxon>
        <taxon>Metazoa</taxon>
        <taxon>Ecdysozoa</taxon>
        <taxon>Arthropoda</taxon>
        <taxon>Hexapoda</taxon>
        <taxon>Insecta</taxon>
        <taxon>Pterygota</taxon>
        <taxon>Neoptera</taxon>
        <taxon>Endopterygota</taxon>
        <taxon>Hymenoptera</taxon>
        <taxon>Apocrita</taxon>
        <taxon>Aculeata</taxon>
        <taxon>Apoidea</taxon>
        <taxon>Anthophila</taxon>
        <taxon>Apidae</taxon>
        <taxon>Apis</taxon>
    </lineage>
</organism>
<evidence type="ECO:0000256" key="12">
    <source>
        <dbReference type="RuleBase" id="RU000397"/>
    </source>
</evidence>
<dbReference type="CDD" id="cd18126">
    <property type="entry name" value="GAPDH_I_C"/>
    <property type="match status" value="1"/>
</dbReference>
<dbReference type="AlphaFoldDB" id="A0A2A3E509"/>
<keyword evidence="5 10" id="KW-0520">NAD</keyword>
<dbReference type="EMBL" id="KZ288365">
    <property type="protein sequence ID" value="PBC26843.1"/>
    <property type="molecule type" value="Genomic_DNA"/>
</dbReference>
<dbReference type="Gene3D" id="3.40.50.720">
    <property type="entry name" value="NAD(P)-binding Rossmann-like Domain"/>
    <property type="match status" value="1"/>
</dbReference>
<dbReference type="SUPFAM" id="SSF55347">
    <property type="entry name" value="Glyceraldehyde-3-phosphate dehydrogenase-like, C-terminal domain"/>
    <property type="match status" value="1"/>
</dbReference>
<dbReference type="Gene3D" id="3.30.360.10">
    <property type="entry name" value="Dihydrodipicolinate Reductase, domain 2"/>
    <property type="match status" value="1"/>
</dbReference>
<dbReference type="STRING" id="94128.A0A2A3E509"/>
<dbReference type="PIRSF" id="PIRSF000149">
    <property type="entry name" value="GAP_DH"/>
    <property type="match status" value="1"/>
</dbReference>
<dbReference type="GO" id="GO:0006006">
    <property type="term" value="P:glucose metabolic process"/>
    <property type="evidence" value="ECO:0007669"/>
    <property type="project" value="InterPro"/>
</dbReference>
<dbReference type="UniPathway" id="UPA00109">
    <property type="reaction ID" value="UER00184"/>
</dbReference>
<dbReference type="GO" id="GO:0006096">
    <property type="term" value="P:glycolytic process"/>
    <property type="evidence" value="ECO:0007669"/>
    <property type="project" value="UniProtKB-UniPathway"/>
</dbReference>
<evidence type="ECO:0000256" key="8">
    <source>
        <dbReference type="PIRSR" id="PIRSR000149-1"/>
    </source>
</evidence>
<proteinExistence type="inferred from homology"/>
<evidence type="ECO:0000313" key="16">
    <source>
        <dbReference type="Proteomes" id="UP000242457"/>
    </source>
</evidence>
<evidence type="ECO:0000256" key="1">
    <source>
        <dbReference type="ARBA" id="ARBA00004869"/>
    </source>
</evidence>
<dbReference type="FunFam" id="3.30.360.10:FF:000001">
    <property type="entry name" value="Glyceraldehyde-3-phosphate dehydrogenase"/>
    <property type="match status" value="1"/>
</dbReference>
<name>A0A2A3E509_APICC</name>
<protein>
    <recommendedName>
        <fullName evidence="13">Glyceraldehyde-3-phosphate dehydrogenase</fullName>
        <ecNumber evidence="13">1.2.1.12</ecNumber>
    </recommendedName>
</protein>
<evidence type="ECO:0000313" key="15">
    <source>
        <dbReference type="EMBL" id="PBC26843.1"/>
    </source>
</evidence>
<feature type="binding site" evidence="9">
    <location>
        <position position="231"/>
    </location>
    <ligand>
        <name>D-glyceraldehyde 3-phosphate</name>
        <dbReference type="ChEBI" id="CHEBI:59776"/>
    </ligand>
</feature>
<comment type="similarity">
    <text evidence="2 12">Belongs to the glyceraldehyde-3-phosphate dehydrogenase family.</text>
</comment>
<dbReference type="PANTHER" id="PTHR10836">
    <property type="entry name" value="GLYCERALDEHYDE 3-PHOSPHATE DEHYDROGENASE"/>
    <property type="match status" value="1"/>
</dbReference>
<dbReference type="PROSITE" id="PS00071">
    <property type="entry name" value="GAPDH"/>
    <property type="match status" value="1"/>
</dbReference>
<gene>
    <name evidence="15" type="ORF">APICC_00732</name>
</gene>
<evidence type="ECO:0000256" key="7">
    <source>
        <dbReference type="ARBA" id="ARBA00047698"/>
    </source>
</evidence>
<dbReference type="EC" id="1.2.1.12" evidence="13"/>